<dbReference type="InterPro" id="IPR032341">
    <property type="entry name" value="MITD1_C"/>
</dbReference>
<keyword evidence="2" id="KW-1185">Reference proteome</keyword>
<evidence type="ECO:0000259" key="1">
    <source>
        <dbReference type="SMART" id="SM00745"/>
    </source>
</evidence>
<evidence type="ECO:0000313" key="2">
    <source>
        <dbReference type="Proteomes" id="UP000887575"/>
    </source>
</evidence>
<dbReference type="InterPro" id="IPR038113">
    <property type="entry name" value="MITD1_C_sf"/>
</dbReference>
<proteinExistence type="predicted"/>
<dbReference type="PANTHER" id="PTHR21222:SF1">
    <property type="entry name" value="MIT DOMAIN-CONTAINING PROTEIN 1"/>
    <property type="match status" value="1"/>
</dbReference>
<dbReference type="Gene3D" id="1.20.58.80">
    <property type="entry name" value="Phosphotransferase system, lactose/cellobiose-type IIA subunit"/>
    <property type="match status" value="1"/>
</dbReference>
<name>A0AAF3EY13_9BILA</name>
<organism evidence="2 3">
    <name type="scientific">Mesorhabditis belari</name>
    <dbReference type="NCBI Taxonomy" id="2138241"/>
    <lineage>
        <taxon>Eukaryota</taxon>
        <taxon>Metazoa</taxon>
        <taxon>Ecdysozoa</taxon>
        <taxon>Nematoda</taxon>
        <taxon>Chromadorea</taxon>
        <taxon>Rhabditida</taxon>
        <taxon>Rhabditina</taxon>
        <taxon>Rhabditomorpha</taxon>
        <taxon>Rhabditoidea</taxon>
        <taxon>Rhabditidae</taxon>
        <taxon>Mesorhabditinae</taxon>
        <taxon>Mesorhabditis</taxon>
    </lineage>
</organism>
<dbReference type="Proteomes" id="UP000887575">
    <property type="component" value="Unassembled WGS sequence"/>
</dbReference>
<protein>
    <submittedName>
        <fullName evidence="3">MIT domain-containing protein</fullName>
    </submittedName>
</protein>
<dbReference type="SMART" id="SM00745">
    <property type="entry name" value="MIT"/>
    <property type="match status" value="1"/>
</dbReference>
<dbReference type="SUPFAM" id="SSF116846">
    <property type="entry name" value="MIT domain"/>
    <property type="match status" value="1"/>
</dbReference>
<dbReference type="AlphaFoldDB" id="A0AAF3EY13"/>
<evidence type="ECO:0000313" key="3">
    <source>
        <dbReference type="WBParaSite" id="MBELARI_LOCUS19091"/>
    </source>
</evidence>
<accession>A0AAF3EY13</accession>
<dbReference type="WBParaSite" id="MBELARI_LOCUS19091">
    <property type="protein sequence ID" value="MBELARI_LOCUS19091"/>
    <property type="gene ID" value="MBELARI_LOCUS19091"/>
</dbReference>
<dbReference type="PANTHER" id="PTHR21222">
    <property type="entry name" value="MIT DOMAIN-CONTAINING PROTEIN 1"/>
    <property type="match status" value="1"/>
</dbReference>
<dbReference type="Pfam" id="PF16565">
    <property type="entry name" value="MIT_C"/>
    <property type="match status" value="1"/>
</dbReference>
<dbReference type="InterPro" id="IPR007330">
    <property type="entry name" value="MIT_dom"/>
</dbReference>
<dbReference type="InterPro" id="IPR052817">
    <property type="entry name" value="MIT_domain_contain_protein1"/>
</dbReference>
<reference evidence="3" key="1">
    <citation type="submission" date="2024-02" db="UniProtKB">
        <authorList>
            <consortium name="WormBaseParasite"/>
        </authorList>
    </citation>
    <scope>IDENTIFICATION</scope>
</reference>
<dbReference type="Gene3D" id="3.30.870.30">
    <property type="entry name" value="MITD, C-terminal phospholipase D-like domain"/>
    <property type="match status" value="1"/>
</dbReference>
<dbReference type="InterPro" id="IPR036181">
    <property type="entry name" value="MIT_dom_sf"/>
</dbReference>
<feature type="domain" description="MIT" evidence="1">
    <location>
        <begin position="3"/>
        <end position="79"/>
    </location>
</feature>
<dbReference type="Pfam" id="PF04212">
    <property type="entry name" value="MIT"/>
    <property type="match status" value="1"/>
</dbReference>
<sequence length="237" mass="27088">MSVDKLIDDARPIIQRAVQLDRAQHHEDAANAYMESVDVLLSALKLMDDTDKRKEQLRKTTAEYMSRAETIFPRRTLKVIEAKQRRITAGSVGHGYDRVFGNCLDDKLTKIEIFDAYVSAHHQVINFLRFCELVVSRAPNVKVIKLTTGVDAKNQANASLMEIAASLKEKNVQLSLEFSQTIHDREIKFNNGWIVKIGRGLDYFRRVDKFALGSFDQNLRPCHETVIDILKVDPRTM</sequence>